<dbReference type="PANTHER" id="PTHR43591">
    <property type="entry name" value="METHYLTRANSFERASE"/>
    <property type="match status" value="1"/>
</dbReference>
<dbReference type="AlphaFoldDB" id="A0A9P9DFQ6"/>
<dbReference type="Pfam" id="PF13489">
    <property type="entry name" value="Methyltransf_23"/>
    <property type="match status" value="1"/>
</dbReference>
<name>A0A9P9DFQ6_9HYPO</name>
<comment type="similarity">
    <text evidence="1">Belongs to the methyltransferase superfamily. LaeA methyltransferase family.</text>
</comment>
<keyword evidence="4" id="KW-1185">Reference proteome</keyword>
<keyword evidence="3" id="KW-0808">Transferase</keyword>
<keyword evidence="3" id="KW-0489">Methyltransferase</keyword>
<dbReference type="Proteomes" id="UP000717696">
    <property type="component" value="Unassembled WGS sequence"/>
</dbReference>
<feature type="compositionally biased region" description="Low complexity" evidence="2">
    <location>
        <begin position="25"/>
        <end position="38"/>
    </location>
</feature>
<dbReference type="InterPro" id="IPR029063">
    <property type="entry name" value="SAM-dependent_MTases_sf"/>
</dbReference>
<feature type="region of interest" description="Disordered" evidence="2">
    <location>
        <begin position="1"/>
        <end position="38"/>
    </location>
</feature>
<comment type="caution">
    <text evidence="3">The sequence shown here is derived from an EMBL/GenBank/DDBJ whole genome shotgun (WGS) entry which is preliminary data.</text>
</comment>
<evidence type="ECO:0000256" key="1">
    <source>
        <dbReference type="ARBA" id="ARBA00038158"/>
    </source>
</evidence>
<dbReference type="Gene3D" id="3.40.50.150">
    <property type="entry name" value="Vaccinia Virus protein VP39"/>
    <property type="match status" value="1"/>
</dbReference>
<evidence type="ECO:0000313" key="4">
    <source>
        <dbReference type="Proteomes" id="UP000717696"/>
    </source>
</evidence>
<dbReference type="OrthoDB" id="2013972at2759"/>
<feature type="compositionally biased region" description="Acidic residues" evidence="2">
    <location>
        <begin position="11"/>
        <end position="24"/>
    </location>
</feature>
<sequence>MCNDAVPQLVPDDEARENDSEIESDSASSTQSISSSILDYRKENGRTYHRYKDGKYFMPNDDVENERLDLQHHLFLLTFDNKLGLSPPNKPDAKVKRVLDLGTGTGIWAIDYADEHPEATVIGIDLSPSQPAFVPPNVRFIVDDLDEEWNYSTSFDYIHSRMMNLSIKDWKDYIQKIYDNLEPGGFAEMQEVASSMASDDGTLTPETQLHKWCVLLNEGVAKMGRPMVSPQHIKDLMIQVGFEDVVDTHFKWPTNKWPKDPKFKTLGHWSNVNTSFALEAAALAPLTRVHGWTRDEVGIFVAGARADLNDPSIHAYWPIVSVYGTKPAA</sequence>
<accession>A0A9P9DFQ6</accession>
<proteinExistence type="inferred from homology"/>
<protein>
    <submittedName>
        <fullName evidence="3">S-adenosyl-L-methionine-dependent methyltransferase</fullName>
    </submittedName>
</protein>
<reference evidence="3" key="1">
    <citation type="journal article" date="2021" name="Nat. Commun.">
        <title>Genetic determinants of endophytism in the Arabidopsis root mycobiome.</title>
        <authorList>
            <person name="Mesny F."/>
            <person name="Miyauchi S."/>
            <person name="Thiergart T."/>
            <person name="Pickel B."/>
            <person name="Atanasova L."/>
            <person name="Karlsson M."/>
            <person name="Huettel B."/>
            <person name="Barry K.W."/>
            <person name="Haridas S."/>
            <person name="Chen C."/>
            <person name="Bauer D."/>
            <person name="Andreopoulos W."/>
            <person name="Pangilinan J."/>
            <person name="LaButti K."/>
            <person name="Riley R."/>
            <person name="Lipzen A."/>
            <person name="Clum A."/>
            <person name="Drula E."/>
            <person name="Henrissat B."/>
            <person name="Kohler A."/>
            <person name="Grigoriev I.V."/>
            <person name="Martin F.M."/>
            <person name="Hacquard S."/>
        </authorList>
    </citation>
    <scope>NUCLEOTIDE SEQUENCE</scope>
    <source>
        <strain evidence="3">MPI-CAGE-AT-0021</strain>
    </source>
</reference>
<gene>
    <name evidence="3" type="ORF">B0J13DRAFT_569425</name>
</gene>
<dbReference type="EMBL" id="JAGMUU010000031">
    <property type="protein sequence ID" value="KAH7118585.1"/>
    <property type="molecule type" value="Genomic_DNA"/>
</dbReference>
<organism evidence="3 4">
    <name type="scientific">Dactylonectria estremocensis</name>
    <dbReference type="NCBI Taxonomy" id="1079267"/>
    <lineage>
        <taxon>Eukaryota</taxon>
        <taxon>Fungi</taxon>
        <taxon>Dikarya</taxon>
        <taxon>Ascomycota</taxon>
        <taxon>Pezizomycotina</taxon>
        <taxon>Sordariomycetes</taxon>
        <taxon>Hypocreomycetidae</taxon>
        <taxon>Hypocreales</taxon>
        <taxon>Nectriaceae</taxon>
        <taxon>Dactylonectria</taxon>
    </lineage>
</organism>
<dbReference type="PANTHER" id="PTHR43591:SF31">
    <property type="entry name" value="LAEA-LIKE, PUTATIVE (AFU_ORTHOLOGUE AFUA_8G01930)-RELATED"/>
    <property type="match status" value="1"/>
</dbReference>
<evidence type="ECO:0000256" key="2">
    <source>
        <dbReference type="SAM" id="MobiDB-lite"/>
    </source>
</evidence>
<dbReference type="CDD" id="cd02440">
    <property type="entry name" value="AdoMet_MTases"/>
    <property type="match status" value="1"/>
</dbReference>
<dbReference type="SUPFAM" id="SSF53335">
    <property type="entry name" value="S-adenosyl-L-methionine-dependent methyltransferases"/>
    <property type="match status" value="1"/>
</dbReference>
<dbReference type="GO" id="GO:0032259">
    <property type="term" value="P:methylation"/>
    <property type="evidence" value="ECO:0007669"/>
    <property type="project" value="UniProtKB-KW"/>
</dbReference>
<dbReference type="GO" id="GO:0008168">
    <property type="term" value="F:methyltransferase activity"/>
    <property type="evidence" value="ECO:0007669"/>
    <property type="project" value="UniProtKB-KW"/>
</dbReference>
<evidence type="ECO:0000313" key="3">
    <source>
        <dbReference type="EMBL" id="KAH7118585.1"/>
    </source>
</evidence>